<dbReference type="InterPro" id="IPR020568">
    <property type="entry name" value="Ribosomal_Su5_D2-typ_SF"/>
</dbReference>
<reference evidence="7" key="1">
    <citation type="submission" date="2020-06" db="EMBL/GenBank/DDBJ databases">
        <title>Novel chitinolytic bacterium.</title>
        <authorList>
            <person name="Ungkulpasvich U."/>
            <person name="Kosugi A."/>
            <person name="Uke A."/>
        </authorList>
    </citation>
    <scope>NUCLEOTIDE SEQUENCE</scope>
    <source>
        <strain evidence="7">UUS1-1</strain>
    </source>
</reference>
<protein>
    <recommendedName>
        <fullName evidence="4">endopeptidase La</fullName>
        <ecNumber evidence="4">3.4.21.53</ecNumber>
    </recommendedName>
</protein>
<evidence type="ECO:0000256" key="1">
    <source>
        <dbReference type="ARBA" id="ARBA00022670"/>
    </source>
</evidence>
<dbReference type="EMBL" id="JAAKDE010000012">
    <property type="protein sequence ID" value="MBA2133083.1"/>
    <property type="molecule type" value="Genomic_DNA"/>
</dbReference>
<dbReference type="PANTHER" id="PTHR10046">
    <property type="entry name" value="ATP DEPENDENT LON PROTEASE FAMILY MEMBER"/>
    <property type="match status" value="1"/>
</dbReference>
<dbReference type="SMART" id="SM00382">
    <property type="entry name" value="AAA"/>
    <property type="match status" value="1"/>
</dbReference>
<keyword evidence="8" id="KW-1185">Reference proteome</keyword>
<dbReference type="Gene3D" id="3.40.50.300">
    <property type="entry name" value="P-loop containing nucleotide triphosphate hydrolases"/>
    <property type="match status" value="2"/>
</dbReference>
<gene>
    <name evidence="7" type="primary">lonC</name>
    <name evidence="7" type="ORF">G5B42_05945</name>
</gene>
<dbReference type="SUPFAM" id="SSF52540">
    <property type="entry name" value="P-loop containing nucleoside triphosphate hydrolases"/>
    <property type="match status" value="1"/>
</dbReference>
<dbReference type="PRINTS" id="PR00830">
    <property type="entry name" value="ENDOLAPTASE"/>
</dbReference>
<dbReference type="InterPro" id="IPR014252">
    <property type="entry name" value="Spore_LonC"/>
</dbReference>
<dbReference type="EC" id="3.4.21.53" evidence="4"/>
<dbReference type="InterPro" id="IPR003959">
    <property type="entry name" value="ATPase_AAA_core"/>
</dbReference>
<evidence type="ECO:0000313" key="7">
    <source>
        <dbReference type="EMBL" id="MBA2133083.1"/>
    </source>
</evidence>
<dbReference type="Proteomes" id="UP000657177">
    <property type="component" value="Unassembled WGS sequence"/>
</dbReference>
<dbReference type="InterPro" id="IPR027065">
    <property type="entry name" value="Lon_Prtase"/>
</dbReference>
<name>A0A8J6LMR5_9FIRM</name>
<dbReference type="Gene3D" id="3.30.230.10">
    <property type="match status" value="1"/>
</dbReference>
<dbReference type="InterPro" id="IPR002078">
    <property type="entry name" value="Sigma_54_int"/>
</dbReference>
<evidence type="ECO:0000259" key="5">
    <source>
        <dbReference type="PROSITE" id="PS50045"/>
    </source>
</evidence>
<organism evidence="7 8">
    <name type="scientific">Capillibacterium thermochitinicola</name>
    <dbReference type="NCBI Taxonomy" id="2699427"/>
    <lineage>
        <taxon>Bacteria</taxon>
        <taxon>Bacillati</taxon>
        <taxon>Bacillota</taxon>
        <taxon>Capillibacterium</taxon>
    </lineage>
</organism>
<dbReference type="InterPro" id="IPR014721">
    <property type="entry name" value="Ribsml_uS5_D2-typ_fold_subgr"/>
</dbReference>
<dbReference type="PROSITE" id="PS01046">
    <property type="entry name" value="LON_SER"/>
    <property type="match status" value="1"/>
</dbReference>
<dbReference type="InterPro" id="IPR025943">
    <property type="entry name" value="Sigma_54_int_dom_ATP-bd_2"/>
</dbReference>
<feature type="active site" evidence="4">
    <location>
        <position position="595"/>
    </location>
</feature>
<dbReference type="GO" id="GO:0004252">
    <property type="term" value="F:serine-type endopeptidase activity"/>
    <property type="evidence" value="ECO:0007669"/>
    <property type="project" value="UniProtKB-UniRule"/>
</dbReference>
<dbReference type="AlphaFoldDB" id="A0A8J6LMR5"/>
<dbReference type="Pfam" id="PF05362">
    <property type="entry name" value="Lon_C"/>
    <property type="match status" value="1"/>
</dbReference>
<evidence type="ECO:0000313" key="8">
    <source>
        <dbReference type="Proteomes" id="UP000657177"/>
    </source>
</evidence>
<dbReference type="PROSITE" id="PS51786">
    <property type="entry name" value="LON_PROTEOLYTIC"/>
    <property type="match status" value="1"/>
</dbReference>
<dbReference type="PROSITE" id="PS00676">
    <property type="entry name" value="SIGMA54_INTERACT_2"/>
    <property type="match status" value="1"/>
</dbReference>
<dbReference type="GO" id="GO:0030163">
    <property type="term" value="P:protein catabolic process"/>
    <property type="evidence" value="ECO:0007669"/>
    <property type="project" value="InterPro"/>
</dbReference>
<comment type="catalytic activity">
    <reaction evidence="4">
        <text>Hydrolysis of proteins in presence of ATP.</text>
        <dbReference type="EC" id="3.4.21.53"/>
    </reaction>
</comment>
<dbReference type="GO" id="GO:0005524">
    <property type="term" value="F:ATP binding"/>
    <property type="evidence" value="ECO:0007669"/>
    <property type="project" value="InterPro"/>
</dbReference>
<dbReference type="NCBIfam" id="TIGR02903">
    <property type="entry name" value="spore_lon_C"/>
    <property type="match status" value="1"/>
</dbReference>
<evidence type="ECO:0000256" key="3">
    <source>
        <dbReference type="ARBA" id="ARBA00022825"/>
    </source>
</evidence>
<keyword evidence="1 4" id="KW-0645">Protease</keyword>
<dbReference type="GO" id="GO:0006355">
    <property type="term" value="P:regulation of DNA-templated transcription"/>
    <property type="evidence" value="ECO:0007669"/>
    <property type="project" value="InterPro"/>
</dbReference>
<proteinExistence type="inferred from homology"/>
<dbReference type="SUPFAM" id="SSF54211">
    <property type="entry name" value="Ribosomal protein S5 domain 2-like"/>
    <property type="match status" value="1"/>
</dbReference>
<evidence type="ECO:0000256" key="4">
    <source>
        <dbReference type="PROSITE-ProRule" id="PRU01122"/>
    </source>
</evidence>
<sequence>MKSVLRGVDEENSVSGVTWRDQFSQEDQLQRQVTALYTLLANLYGSDKLVMKAGKLDALKLMRSKVLTERVLALQRLVYEDPTLDKVPQETEIPSVLDDIEEEIADLIARKTVEDKIEKKIAERMQTRHEEYVKEIKLQVLKEVSGPDNPYTLKKYAELEKLEQISLSRSALEKLRPASLDQVVGQEAAIRVLLSKLVSPYPQHVIVYGPPGVGKTTVARLVLEEAKRVAYTPFAADAPFVEVDGTTLRWDPREVTNPLLGSVHDPIYQGARRDLAESAIPEPKPGLVTEAHGGILFIDEIGDMDPILMNKLLKVLEDKRVKFDSAYYDPDDPGVPKYIKKLFEEGAPADFILVAATTRDPSEITPALRSRCAEVFFEPLSKQAIEQIVIGAAERLGAQLDPEVPRIISEYSIEGRKAVGMLADAYGLALYEQYKHKPDLTVHIRKEDLLEVIRTSRMTPLTKARGSEQGEIGKIYGLGVSGFVGSIIEIEAVSFPAEKGKGKMRFNETAGSMAKDSVFNAVSVVRLLTGLDVNDYDLHVNIIGGGRIDGPSAGVAITLAIISCLLQRPIRQDIAVTGEVSIQGKVKEVGGIFEKIYGAKQAGVKEVFIPAENKEEIPSLLDGIRVRTVSTVKELMDYVFVTH</sequence>
<dbReference type="CDD" id="cd00009">
    <property type="entry name" value="AAA"/>
    <property type="match status" value="1"/>
</dbReference>
<feature type="active site" evidence="4">
    <location>
        <position position="552"/>
    </location>
</feature>
<dbReference type="GO" id="GO:0016887">
    <property type="term" value="F:ATP hydrolysis activity"/>
    <property type="evidence" value="ECO:0007669"/>
    <property type="project" value="InterPro"/>
</dbReference>
<comment type="similarity">
    <text evidence="4">Belongs to the peptidase S16 family.</text>
</comment>
<feature type="domain" description="Lon proteolytic" evidence="6">
    <location>
        <begin position="469"/>
        <end position="642"/>
    </location>
</feature>
<comment type="caution">
    <text evidence="7">The sequence shown here is derived from an EMBL/GenBank/DDBJ whole genome shotgun (WGS) entry which is preliminary data.</text>
</comment>
<dbReference type="InterPro" id="IPR027417">
    <property type="entry name" value="P-loop_NTPase"/>
</dbReference>
<dbReference type="GO" id="GO:0006508">
    <property type="term" value="P:proteolysis"/>
    <property type="evidence" value="ECO:0007669"/>
    <property type="project" value="UniProtKB-KW"/>
</dbReference>
<dbReference type="GO" id="GO:0004176">
    <property type="term" value="F:ATP-dependent peptidase activity"/>
    <property type="evidence" value="ECO:0007669"/>
    <property type="project" value="UniProtKB-UniRule"/>
</dbReference>
<keyword evidence="3 4" id="KW-0720">Serine protease</keyword>
<evidence type="ECO:0000256" key="2">
    <source>
        <dbReference type="ARBA" id="ARBA00022801"/>
    </source>
</evidence>
<dbReference type="InterPro" id="IPR003593">
    <property type="entry name" value="AAA+_ATPase"/>
</dbReference>
<accession>A0A8J6LMR5</accession>
<dbReference type="Pfam" id="PF00004">
    <property type="entry name" value="AAA"/>
    <property type="match status" value="1"/>
</dbReference>
<dbReference type="InterPro" id="IPR008269">
    <property type="entry name" value="Lon_proteolytic"/>
</dbReference>
<dbReference type="PROSITE" id="PS50045">
    <property type="entry name" value="SIGMA54_INTERACT_4"/>
    <property type="match status" value="1"/>
</dbReference>
<dbReference type="InterPro" id="IPR008268">
    <property type="entry name" value="Peptidase_S16_AS"/>
</dbReference>
<keyword evidence="2 4" id="KW-0378">Hydrolase</keyword>
<feature type="domain" description="Sigma-54 factor interaction" evidence="5">
    <location>
        <begin position="205"/>
        <end position="371"/>
    </location>
</feature>
<evidence type="ECO:0000259" key="6">
    <source>
        <dbReference type="PROSITE" id="PS51786"/>
    </source>
</evidence>